<dbReference type="Proteomes" id="UP000663836">
    <property type="component" value="Unassembled WGS sequence"/>
</dbReference>
<reference evidence="1" key="1">
    <citation type="submission" date="2021-02" db="EMBL/GenBank/DDBJ databases">
        <authorList>
            <person name="Nowell W R."/>
        </authorList>
    </citation>
    <scope>NUCLEOTIDE SEQUENCE</scope>
</reference>
<organism evidence="1 2">
    <name type="scientific">Rotaria sordida</name>
    <dbReference type="NCBI Taxonomy" id="392033"/>
    <lineage>
        <taxon>Eukaryota</taxon>
        <taxon>Metazoa</taxon>
        <taxon>Spiralia</taxon>
        <taxon>Gnathifera</taxon>
        <taxon>Rotifera</taxon>
        <taxon>Eurotatoria</taxon>
        <taxon>Bdelloidea</taxon>
        <taxon>Philodinida</taxon>
        <taxon>Philodinidae</taxon>
        <taxon>Rotaria</taxon>
    </lineage>
</organism>
<dbReference type="EMBL" id="CAJOBD010033875">
    <property type="protein sequence ID" value="CAF4294683.1"/>
    <property type="molecule type" value="Genomic_DNA"/>
</dbReference>
<sequence length="24" mass="2937">MTYDLKSIHPRLLNFKYDLNDDKP</sequence>
<protein>
    <submittedName>
        <fullName evidence="1">Uncharacterized protein</fullName>
    </submittedName>
</protein>
<gene>
    <name evidence="1" type="ORF">JBS370_LOCUS40187</name>
</gene>
<name>A0A820HKE2_9BILA</name>
<comment type="caution">
    <text evidence="1">The sequence shown here is derived from an EMBL/GenBank/DDBJ whole genome shotgun (WGS) entry which is preliminary data.</text>
</comment>
<evidence type="ECO:0000313" key="1">
    <source>
        <dbReference type="EMBL" id="CAF4294683.1"/>
    </source>
</evidence>
<proteinExistence type="predicted"/>
<feature type="non-terminal residue" evidence="1">
    <location>
        <position position="24"/>
    </location>
</feature>
<dbReference type="AlphaFoldDB" id="A0A820HKE2"/>
<accession>A0A820HKE2</accession>
<evidence type="ECO:0000313" key="2">
    <source>
        <dbReference type="Proteomes" id="UP000663836"/>
    </source>
</evidence>